<dbReference type="Pfam" id="PF24801">
    <property type="entry name" value="FNIII-A_GpJ"/>
    <property type="match status" value="1"/>
</dbReference>
<dbReference type="AlphaFoldDB" id="E0XRP0"/>
<reference evidence="3" key="1">
    <citation type="journal article" date="2011" name="Environ. Microbiol.">
        <title>Time-series analyses of Monterey Bay coastal microbial picoplankton using a 'genome proxy' microarray.</title>
        <authorList>
            <person name="Rich V.I."/>
            <person name="Pham V.D."/>
            <person name="Eppley J."/>
            <person name="Shi Y."/>
            <person name="DeLong E.F."/>
        </authorList>
    </citation>
    <scope>NUCLEOTIDE SEQUENCE</scope>
</reference>
<name>E0XRP0_9GAMM</name>
<sequence>MGIVNRSEDDVVVDSSLPSDALSSKQFATIVDVLSESEIEGFPSAAAFTKGTANYNTAALKDVFLGKTPVLRPSADPTNTQPTDFNFQDVEFEPRFGTNDQTFISGISNIESETNVGVKVENGTPVSRQITNSNINAIRATIRFNSLQSFADNGDVNGTSVNLKIKIIQNNGTTTTPIDDTVTGRSSSAYNRDYRIDLPTGLVFPITISVERVTADAADATRLRDEFFFSSFTEIIDEQRPYPDIAHAALRFDSEQFSSVPRRMFRVRGVKIKIPHNGTVDATTGRITYTGTFNGTLTTAKVWCSDPAWILFDLLTNTRYGLGDHITEAQLDKYAFYSASVYCSTLVDDGAGGQEPRFSCNTILQARQDAYEVINSLTSVMRSISYWNAGSLTISQDRPTDPSYLFNLSNVTSAGFGYSGTSLKTRATVVSVSYSDLQNQELDFETVDDVAAKNTYGVLPKTITGFGCSSRGQAARLGRSSSIDEQNSTETTHSTTALSKRVIVRPGAVIELSHPVRPDSEDRRDPSGTTTLYCLFSDDPILSFNRPGLGILPWSVHVGLSGM</sequence>
<protein>
    <submittedName>
        <fullName evidence="3">Phage-related protein, tail component</fullName>
    </submittedName>
</protein>
<dbReference type="PANTHER" id="PTHR36251">
    <property type="entry name" value="FELS-1 PROPHAGE HOST SPECIFICITY PROTEIN-RELATED"/>
    <property type="match status" value="1"/>
</dbReference>
<dbReference type="PANTHER" id="PTHR36251:SF2">
    <property type="entry name" value="GIFSY-2 PROPHAGE HOST SPECIFICITY PROTEIN J, PHAGE LAMBDA"/>
    <property type="match status" value="1"/>
</dbReference>
<feature type="domain" description="Tip attachment protein J HDII-ins2" evidence="2">
    <location>
        <begin position="111"/>
        <end position="238"/>
    </location>
</feature>
<dbReference type="InterPro" id="IPR055385">
    <property type="entry name" value="GpJ_HDII-ins2"/>
</dbReference>
<dbReference type="EMBL" id="GU474854">
    <property type="protein sequence ID" value="ADI17081.1"/>
    <property type="molecule type" value="Genomic_DNA"/>
</dbReference>
<proteinExistence type="predicted"/>
<dbReference type="InterPro" id="IPR053171">
    <property type="entry name" value="Viral_Tip_Attach_Protein"/>
</dbReference>
<evidence type="ECO:0000259" key="1">
    <source>
        <dbReference type="Pfam" id="PF13550"/>
    </source>
</evidence>
<feature type="domain" description="Tip attachment protein J" evidence="1">
    <location>
        <begin position="367"/>
        <end position="517"/>
    </location>
</feature>
<evidence type="ECO:0000259" key="2">
    <source>
        <dbReference type="Pfam" id="PF24801"/>
    </source>
</evidence>
<organism evidence="3">
    <name type="scientific">uncultured gamma proteobacterium HF0070_03O15</name>
    <dbReference type="NCBI Taxonomy" id="710982"/>
    <lineage>
        <taxon>Bacteria</taxon>
        <taxon>Pseudomonadati</taxon>
        <taxon>Pseudomonadota</taxon>
        <taxon>Gammaproteobacteria</taxon>
        <taxon>environmental samples</taxon>
    </lineage>
</organism>
<accession>E0XRP0</accession>
<dbReference type="Pfam" id="PF13550">
    <property type="entry name" value="Phage-tail_3"/>
    <property type="match status" value="1"/>
</dbReference>
<dbReference type="InterPro" id="IPR032876">
    <property type="entry name" value="J_dom"/>
</dbReference>
<evidence type="ECO:0000313" key="3">
    <source>
        <dbReference type="EMBL" id="ADI17081.1"/>
    </source>
</evidence>